<gene>
    <name evidence="9" type="ORF">PDIGIT_LOCUS13204</name>
</gene>
<feature type="transmembrane region" description="Helical" evidence="7">
    <location>
        <begin position="298"/>
        <end position="320"/>
    </location>
</feature>
<feature type="region of interest" description="Disordered" evidence="6">
    <location>
        <begin position="43"/>
        <end position="62"/>
    </location>
</feature>
<evidence type="ECO:0000256" key="1">
    <source>
        <dbReference type="ARBA" id="ARBA00004141"/>
    </source>
</evidence>
<feature type="transmembrane region" description="Helical" evidence="7">
    <location>
        <begin position="240"/>
        <end position="259"/>
    </location>
</feature>
<comment type="subcellular location">
    <subcellularLocation>
        <location evidence="1">Membrane</location>
        <topology evidence="1">Multi-pass membrane protein</topology>
    </subcellularLocation>
</comment>
<protein>
    <recommendedName>
        <fullName evidence="8">Major facilitator superfamily (MFS) profile domain-containing protein</fullName>
    </recommendedName>
</protein>
<accession>A0A9W4USP8</accession>
<dbReference type="PANTHER" id="PTHR23502">
    <property type="entry name" value="MAJOR FACILITATOR SUPERFAMILY"/>
    <property type="match status" value="1"/>
</dbReference>
<comment type="caution">
    <text evidence="9">The sequence shown here is derived from an EMBL/GenBank/DDBJ whole genome shotgun (WGS) entry which is preliminary data.</text>
</comment>
<evidence type="ECO:0000256" key="3">
    <source>
        <dbReference type="ARBA" id="ARBA00022692"/>
    </source>
</evidence>
<dbReference type="GO" id="GO:0022857">
    <property type="term" value="F:transmembrane transporter activity"/>
    <property type="evidence" value="ECO:0007669"/>
    <property type="project" value="InterPro"/>
</dbReference>
<reference evidence="9" key="1">
    <citation type="submission" date="2023-01" db="EMBL/GenBank/DDBJ databases">
        <authorList>
            <person name="Van Ghelder C."/>
            <person name="Rancurel C."/>
        </authorList>
    </citation>
    <scope>NUCLEOTIDE SEQUENCE</scope>
    <source>
        <strain evidence="9">CNCM I-4278</strain>
    </source>
</reference>
<dbReference type="InterPro" id="IPR020846">
    <property type="entry name" value="MFS_dom"/>
</dbReference>
<evidence type="ECO:0000259" key="8">
    <source>
        <dbReference type="PROSITE" id="PS50850"/>
    </source>
</evidence>
<feature type="transmembrane region" description="Helical" evidence="7">
    <location>
        <begin position="487"/>
        <end position="508"/>
    </location>
</feature>
<keyword evidence="10" id="KW-1185">Reference proteome</keyword>
<evidence type="ECO:0000313" key="9">
    <source>
        <dbReference type="EMBL" id="CAI6340037.1"/>
    </source>
</evidence>
<dbReference type="EMBL" id="CAOQHR010000010">
    <property type="protein sequence ID" value="CAI6340037.1"/>
    <property type="molecule type" value="Genomic_DNA"/>
</dbReference>
<feature type="transmembrane region" description="Helical" evidence="7">
    <location>
        <begin position="326"/>
        <end position="355"/>
    </location>
</feature>
<keyword evidence="3 7" id="KW-0812">Transmembrane</keyword>
<dbReference type="Pfam" id="PF07690">
    <property type="entry name" value="MFS_1"/>
    <property type="match status" value="1"/>
</dbReference>
<dbReference type="PROSITE" id="PS50850">
    <property type="entry name" value="MFS"/>
    <property type="match status" value="1"/>
</dbReference>
<evidence type="ECO:0000256" key="6">
    <source>
        <dbReference type="SAM" id="MobiDB-lite"/>
    </source>
</evidence>
<evidence type="ECO:0000256" key="7">
    <source>
        <dbReference type="SAM" id="Phobius"/>
    </source>
</evidence>
<feature type="transmembrane region" description="Helical" evidence="7">
    <location>
        <begin position="552"/>
        <end position="574"/>
    </location>
</feature>
<evidence type="ECO:0000313" key="10">
    <source>
        <dbReference type="Proteomes" id="UP001152607"/>
    </source>
</evidence>
<proteinExistence type="inferred from homology"/>
<feature type="region of interest" description="Disordered" evidence="6">
    <location>
        <begin position="1"/>
        <end position="29"/>
    </location>
</feature>
<feature type="transmembrane region" description="Helical" evidence="7">
    <location>
        <begin position="580"/>
        <end position="602"/>
    </location>
</feature>
<dbReference type="Proteomes" id="UP001152607">
    <property type="component" value="Unassembled WGS sequence"/>
</dbReference>
<sequence length="627" mass="67180">MNPPAPQRTFLHPFSYHPRKPKARPPASPRSLVLATATMDARNEGLALSPPRSETAASNGSTTVSMIRQDIQDLYDRVALSVRGGGGSRNSSGYLFRGADGVAQRGDTQRPMVLNVVDWNGEDDPLKPVCWSARKKMLNTVIVCLLATTSYVYSRPFFNLNTASGYVPGRSITDVVVETQYRSFTFSVLAPALEDLKHEFPTTTGNLFIAPLAVSSYLLGHALSLLVISPLSQRFGRVWMYHLSNAIFMGATAWCASTHSFPLLAVARFVAGVGGSAAFALAPLSLMDMYKPHTKGRGVAFISLAISWALGDVAASFVGGRWEWRWVFWGTGLGGVFCTVLSLLGLSETCSGVVLERKAKRLRKITGNKCLRARIGDDGGDGARGTTIPVAFTGSKSAALMLRMVVAPRFFAVSLVSATGLALQVVLYGLLPEIFVGIHAVKSIHIGYVYLAPTVGNIVGIGLATLLSTTTASWRHKRGDEDAKWRVLPTTLCWPLAGAGMLLCGWMAEKQVHWIIPLIAAGIAGIGVMSTITLCMSYVLAAYPISPHSQAAVTGSLMIHSIVAGVPSIFAGAIFQRLGIGLTFTVYGSVALAMSPVMLIVFQSKVSNVTQASSHERAETQEITTRV</sequence>
<feature type="transmembrane region" description="Helical" evidence="7">
    <location>
        <begin position="207"/>
        <end position="228"/>
    </location>
</feature>
<feature type="transmembrane region" description="Helical" evidence="7">
    <location>
        <begin position="265"/>
        <end position="286"/>
    </location>
</feature>
<keyword evidence="5 7" id="KW-0472">Membrane</keyword>
<feature type="transmembrane region" description="Helical" evidence="7">
    <location>
        <begin position="410"/>
        <end position="431"/>
    </location>
</feature>
<evidence type="ECO:0000256" key="4">
    <source>
        <dbReference type="ARBA" id="ARBA00022989"/>
    </source>
</evidence>
<dbReference type="AlphaFoldDB" id="A0A9W4USP8"/>
<name>A0A9W4USP8_9PLEO</name>
<feature type="transmembrane region" description="Helical" evidence="7">
    <location>
        <begin position="137"/>
        <end position="154"/>
    </location>
</feature>
<comment type="similarity">
    <text evidence="2">Belongs to the major facilitator superfamily.</text>
</comment>
<dbReference type="InterPro" id="IPR011701">
    <property type="entry name" value="MFS"/>
</dbReference>
<organism evidence="9 10">
    <name type="scientific">Periconia digitata</name>
    <dbReference type="NCBI Taxonomy" id="1303443"/>
    <lineage>
        <taxon>Eukaryota</taxon>
        <taxon>Fungi</taxon>
        <taxon>Dikarya</taxon>
        <taxon>Ascomycota</taxon>
        <taxon>Pezizomycotina</taxon>
        <taxon>Dothideomycetes</taxon>
        <taxon>Pleosporomycetidae</taxon>
        <taxon>Pleosporales</taxon>
        <taxon>Massarineae</taxon>
        <taxon>Periconiaceae</taxon>
        <taxon>Periconia</taxon>
    </lineage>
</organism>
<dbReference type="Gene3D" id="1.20.1250.20">
    <property type="entry name" value="MFS general substrate transporter like domains"/>
    <property type="match status" value="1"/>
</dbReference>
<dbReference type="GO" id="GO:0016020">
    <property type="term" value="C:membrane"/>
    <property type="evidence" value="ECO:0007669"/>
    <property type="project" value="UniProtKB-SubCell"/>
</dbReference>
<dbReference type="SUPFAM" id="SSF103473">
    <property type="entry name" value="MFS general substrate transporter"/>
    <property type="match status" value="1"/>
</dbReference>
<keyword evidence="4 7" id="KW-1133">Transmembrane helix</keyword>
<dbReference type="PANTHER" id="PTHR23502:SF68">
    <property type="entry name" value="MULTIDRUG TRANSPORTER, PUTATIVE (AFU_ORTHOLOGUE AFUA_3G01120)-RELATED"/>
    <property type="match status" value="1"/>
</dbReference>
<dbReference type="InterPro" id="IPR036259">
    <property type="entry name" value="MFS_trans_sf"/>
</dbReference>
<dbReference type="OrthoDB" id="10654491at2759"/>
<feature type="domain" description="Major facilitator superfamily (MFS) profile" evidence="8">
    <location>
        <begin position="171"/>
        <end position="606"/>
    </location>
</feature>
<evidence type="ECO:0000256" key="5">
    <source>
        <dbReference type="ARBA" id="ARBA00023136"/>
    </source>
</evidence>
<evidence type="ECO:0000256" key="2">
    <source>
        <dbReference type="ARBA" id="ARBA00008335"/>
    </source>
</evidence>
<feature type="transmembrane region" description="Helical" evidence="7">
    <location>
        <begin position="443"/>
        <end position="467"/>
    </location>
</feature>
<feature type="transmembrane region" description="Helical" evidence="7">
    <location>
        <begin position="514"/>
        <end position="540"/>
    </location>
</feature>